<reference evidence="1" key="2">
    <citation type="journal article" date="2015" name="Fish Shellfish Immunol.">
        <title>Early steps in the European eel (Anguilla anguilla)-Vibrio vulnificus interaction in the gills: Role of the RtxA13 toxin.</title>
        <authorList>
            <person name="Callol A."/>
            <person name="Pajuelo D."/>
            <person name="Ebbesson L."/>
            <person name="Teles M."/>
            <person name="MacKenzie S."/>
            <person name="Amaro C."/>
        </authorList>
    </citation>
    <scope>NUCLEOTIDE SEQUENCE</scope>
</reference>
<dbReference type="EMBL" id="GBXM01095990">
    <property type="protein sequence ID" value="JAH12587.1"/>
    <property type="molecule type" value="Transcribed_RNA"/>
</dbReference>
<name>A0A0E9Q7S8_ANGAN</name>
<sequence>MNFTNRENKTTMGSSHFIQFISIYVSIKYTVCLNSNMST</sequence>
<accession>A0A0E9Q7S8</accession>
<organism evidence="1">
    <name type="scientific">Anguilla anguilla</name>
    <name type="common">European freshwater eel</name>
    <name type="synonym">Muraena anguilla</name>
    <dbReference type="NCBI Taxonomy" id="7936"/>
    <lineage>
        <taxon>Eukaryota</taxon>
        <taxon>Metazoa</taxon>
        <taxon>Chordata</taxon>
        <taxon>Craniata</taxon>
        <taxon>Vertebrata</taxon>
        <taxon>Euteleostomi</taxon>
        <taxon>Actinopterygii</taxon>
        <taxon>Neopterygii</taxon>
        <taxon>Teleostei</taxon>
        <taxon>Anguilliformes</taxon>
        <taxon>Anguillidae</taxon>
        <taxon>Anguilla</taxon>
    </lineage>
</organism>
<reference evidence="1" key="1">
    <citation type="submission" date="2014-11" db="EMBL/GenBank/DDBJ databases">
        <authorList>
            <person name="Amaro Gonzalez C."/>
        </authorList>
    </citation>
    <scope>NUCLEOTIDE SEQUENCE</scope>
</reference>
<dbReference type="AlphaFoldDB" id="A0A0E9Q7S8"/>
<protein>
    <submittedName>
        <fullName evidence="1">Uncharacterized protein</fullName>
    </submittedName>
</protein>
<proteinExistence type="predicted"/>
<evidence type="ECO:0000313" key="1">
    <source>
        <dbReference type="EMBL" id="JAH12587.1"/>
    </source>
</evidence>